<evidence type="ECO:0000313" key="10">
    <source>
        <dbReference type="Proteomes" id="UP000092462"/>
    </source>
</evidence>
<keyword evidence="8" id="KW-0966">Cell projection</keyword>
<evidence type="ECO:0000256" key="2">
    <source>
        <dbReference type="ARBA" id="ARBA00004245"/>
    </source>
</evidence>
<dbReference type="Proteomes" id="UP000092462">
    <property type="component" value="Unassembled WGS sequence"/>
</dbReference>
<proteinExistence type="predicted"/>
<comment type="subcellular location">
    <subcellularLocation>
        <location evidence="1">Cell projection</location>
        <location evidence="1">Cilium</location>
    </subcellularLocation>
    <subcellularLocation>
        <location evidence="2">Cytoplasm</location>
        <location evidence="2">Cytoskeleton</location>
    </subcellularLocation>
</comment>
<dbReference type="EnsemblMetazoa" id="PPAI004957-RA">
    <property type="protein sequence ID" value="PPAI004957-PA"/>
    <property type="gene ID" value="PPAI004957"/>
</dbReference>
<protein>
    <submittedName>
        <fullName evidence="9">Uncharacterized protein</fullName>
    </submittedName>
</protein>
<keyword evidence="3" id="KW-0963">Cytoplasm</keyword>
<dbReference type="VEuPathDB" id="VectorBase:PPAPM1_002935"/>
<evidence type="ECO:0000256" key="5">
    <source>
        <dbReference type="ARBA" id="ARBA00022737"/>
    </source>
</evidence>
<evidence type="ECO:0000256" key="7">
    <source>
        <dbReference type="ARBA" id="ARBA00023212"/>
    </source>
</evidence>
<dbReference type="AlphaFoldDB" id="A0A1B0DB60"/>
<reference evidence="9" key="1">
    <citation type="submission" date="2022-08" db="UniProtKB">
        <authorList>
            <consortium name="EnsemblMetazoa"/>
        </authorList>
    </citation>
    <scope>IDENTIFICATION</scope>
    <source>
        <strain evidence="9">Israel</strain>
    </source>
</reference>
<dbReference type="GO" id="GO:0005856">
    <property type="term" value="C:cytoskeleton"/>
    <property type="evidence" value="ECO:0007669"/>
    <property type="project" value="UniProtKB-SubCell"/>
</dbReference>
<organism evidence="9 10">
    <name type="scientific">Phlebotomus papatasi</name>
    <name type="common">Sandfly</name>
    <dbReference type="NCBI Taxonomy" id="29031"/>
    <lineage>
        <taxon>Eukaryota</taxon>
        <taxon>Metazoa</taxon>
        <taxon>Ecdysozoa</taxon>
        <taxon>Arthropoda</taxon>
        <taxon>Hexapoda</taxon>
        <taxon>Insecta</taxon>
        <taxon>Pterygota</taxon>
        <taxon>Neoptera</taxon>
        <taxon>Endopterygota</taxon>
        <taxon>Diptera</taxon>
        <taxon>Nematocera</taxon>
        <taxon>Psychodoidea</taxon>
        <taxon>Psychodidae</taxon>
        <taxon>Phlebotomus</taxon>
        <taxon>Phlebotomus</taxon>
    </lineage>
</organism>
<dbReference type="VEuPathDB" id="VectorBase:PPAI004957"/>
<keyword evidence="7" id="KW-0206">Cytoskeleton</keyword>
<dbReference type="GO" id="GO:0005929">
    <property type="term" value="C:cilium"/>
    <property type="evidence" value="ECO:0007669"/>
    <property type="project" value="UniProtKB-SubCell"/>
</dbReference>
<keyword evidence="10" id="KW-1185">Reference proteome</keyword>
<evidence type="ECO:0000256" key="3">
    <source>
        <dbReference type="ARBA" id="ARBA00022490"/>
    </source>
</evidence>
<evidence type="ECO:0000313" key="9">
    <source>
        <dbReference type="EnsemblMetazoa" id="PPAI004957-PA"/>
    </source>
</evidence>
<sequence>MIRLTKIQEDIRCFSDFWQLVMHGNQKGTIPRLVNSHDIKYLFSIGHDGNIFSYRWNSLGNPEEPSQEYEETLLSADFEEVLDKDFSLTLSLEEEKQKISDELREKESQIKKQQIRDILTIYREKFQDIIERNSQLPEDQRIGENDDLQIDERINKALQNSLEKEMNLLKRKMAFDVEKAKLASSKMKHYFIDPLETYPIEVTGLNTVKSVKSFRVQKLNEEYFACKADLDRRILLDVDRISTKEQRLSIELNKNLGFSHKPIQAEGEGVKMNRIESFLKDLTETKGTFNLHMKMRRLLNKYQERKSREMDRKREWETVNSQKPNINVNHPDDEKALIDAKATIGDYKLKTDLKHLPIDNSHNMLLDKYDEILKIREEIFLKKNEYNEKIFGLRQRKADLVASIGRQSEKLKEIHEEIPENERQFIPSYNSINEKLEYPEISLKILDQEDVTGLSRDDSTRKKIVDEESSVAVDIDALEREILNHSENGETSCEIELRKARMSRKLFEQKQLTEDISERIKDFDDCLLQLDHERLSVELDVKFLEIHLLTLNEELEILRDFEEKEVALVEHVDAKMLENSQLLGTILSHETKLETLKKNLTKLKDEEKNFHVKFQENCSESRFFKIFKAIFDGKHGSVEFPPSLPVGSIETGSQECSFRYEDDTIDEYEKELYHFVLQLRRQMLENGETQFSEQQKITETKCTLEKLTATIKDVQKDLAEKQENLLKSRREKQKLLNDVKTVVVLRMDQLQYFRERSGFESVEKTLLFTNENVAKLYARVGQLAVETVEAKRKHRVNIVHLSRLKTDCHCMESEITQLKMDIKSTMMKKFGMIVNLDELQEAVLRRLVFEIRLNIDSIAEDFDRKTAEQKRILSEKKIDLIRVIREGTDKLNILTVLQEEQNFLSELLAHQEKIRENRKVKRKIDFSRDLEKLREISKQQKNQIESLQREIRTLSLKCKPFGSLGMDTMETPRDRIAVFDQKEYEDSIFASVIDSVPNSDRGGSPDFLLSMEIGTIVTAFLQKSLGKRFGEKHVKRCCENLTKYFLNVAKNFDFSKSEELLPCIVQDFHSYLPDECRWSISAADIANVFERIITKFRTEENDVDFKDVISGIVENSVEIVTVTRAESYTDALITEIFRQICVTLQLSDFTDKSHINLLVDAVAAISDINLHLVNIHKIVQDVEEFATTNLTDDIDSNFIKTLNESFLEKLQNKLA</sequence>
<dbReference type="EMBL" id="AJVK01004623">
    <property type="status" value="NOT_ANNOTATED_CDS"/>
    <property type="molecule type" value="Genomic_DNA"/>
</dbReference>
<accession>A0A1B0DB60</accession>
<evidence type="ECO:0000256" key="4">
    <source>
        <dbReference type="ARBA" id="ARBA00022574"/>
    </source>
</evidence>
<evidence type="ECO:0000256" key="6">
    <source>
        <dbReference type="ARBA" id="ARBA00023054"/>
    </source>
</evidence>
<keyword evidence="5" id="KW-0677">Repeat</keyword>
<keyword evidence="4" id="KW-0853">WD repeat</keyword>
<dbReference type="EMBL" id="AJVK01004624">
    <property type="status" value="NOT_ANNOTATED_CDS"/>
    <property type="molecule type" value="Genomic_DNA"/>
</dbReference>
<evidence type="ECO:0000256" key="1">
    <source>
        <dbReference type="ARBA" id="ARBA00004138"/>
    </source>
</evidence>
<dbReference type="PANTHER" id="PTHR14885">
    <property type="entry name" value="CILIA- AND FLAGELLA-ASSOCIATED PROTEIN 43-RELATED"/>
    <property type="match status" value="1"/>
</dbReference>
<dbReference type="EMBL" id="AJVK01004625">
    <property type="status" value="NOT_ANNOTATED_CDS"/>
    <property type="molecule type" value="Genomic_DNA"/>
</dbReference>
<evidence type="ECO:0000256" key="8">
    <source>
        <dbReference type="ARBA" id="ARBA00023273"/>
    </source>
</evidence>
<name>A0A1B0DB60_PHLPP</name>
<keyword evidence="6" id="KW-0175">Coiled coil</keyword>
<dbReference type="PANTHER" id="PTHR14885:SF3">
    <property type="entry name" value="CILIA- AND FLAGELLA-ASSOCIATED PROTEIN 44"/>
    <property type="match status" value="1"/>
</dbReference>